<dbReference type="InterPro" id="IPR015797">
    <property type="entry name" value="NUDIX_hydrolase-like_dom_sf"/>
</dbReference>
<evidence type="ECO:0000256" key="10">
    <source>
        <dbReference type="RuleBase" id="RU003476"/>
    </source>
</evidence>
<dbReference type="GO" id="GO:0046872">
    <property type="term" value="F:metal ion binding"/>
    <property type="evidence" value="ECO:0007669"/>
    <property type="project" value="UniProtKB-KW"/>
</dbReference>
<keyword evidence="6 10" id="KW-0378">Hydrolase</keyword>
<accession>A0A0R1W262</accession>
<dbReference type="InterPro" id="IPR020476">
    <property type="entry name" value="Nudix_hydrolase"/>
</dbReference>
<dbReference type="EC" id="3.6.1.22" evidence="4"/>
<dbReference type="PROSITE" id="PS51462">
    <property type="entry name" value="NUDIX"/>
    <property type="match status" value="1"/>
</dbReference>
<dbReference type="GO" id="GO:0006742">
    <property type="term" value="P:NADP+ catabolic process"/>
    <property type="evidence" value="ECO:0007669"/>
    <property type="project" value="TreeGrafter"/>
</dbReference>
<dbReference type="GO" id="GO:0019677">
    <property type="term" value="P:NAD+ catabolic process"/>
    <property type="evidence" value="ECO:0007669"/>
    <property type="project" value="TreeGrafter"/>
</dbReference>
<evidence type="ECO:0000256" key="1">
    <source>
        <dbReference type="ARBA" id="ARBA00001946"/>
    </source>
</evidence>
<dbReference type="InterPro" id="IPR000086">
    <property type="entry name" value="NUDIX_hydrolase_dom"/>
</dbReference>
<evidence type="ECO:0000256" key="9">
    <source>
        <dbReference type="ARBA" id="ARBA00023679"/>
    </source>
</evidence>
<evidence type="ECO:0000256" key="8">
    <source>
        <dbReference type="ARBA" id="ARBA00023027"/>
    </source>
</evidence>
<dbReference type="SUPFAM" id="SSF55811">
    <property type="entry name" value="Nudix"/>
    <property type="match status" value="1"/>
</dbReference>
<dbReference type="Pfam" id="PF09297">
    <property type="entry name" value="Zn_ribbon_NUD"/>
    <property type="match status" value="1"/>
</dbReference>
<dbReference type="InterPro" id="IPR015376">
    <property type="entry name" value="Znr_NADH_PPase"/>
</dbReference>
<dbReference type="OrthoDB" id="9787476at2"/>
<protein>
    <recommendedName>
        <fullName evidence="4">NAD(+) diphosphatase</fullName>
        <ecNumber evidence="4">3.6.1.22</ecNumber>
    </recommendedName>
</protein>
<evidence type="ECO:0000256" key="2">
    <source>
        <dbReference type="ARBA" id="ARBA00001947"/>
    </source>
</evidence>
<proteinExistence type="inferred from homology"/>
<keyword evidence="5" id="KW-0479">Metal-binding</keyword>
<dbReference type="Gene3D" id="3.90.79.20">
    <property type="match status" value="1"/>
</dbReference>
<evidence type="ECO:0000256" key="6">
    <source>
        <dbReference type="ARBA" id="ARBA00022801"/>
    </source>
</evidence>
<evidence type="ECO:0000313" key="12">
    <source>
        <dbReference type="EMBL" id="KRM11802.1"/>
    </source>
</evidence>
<dbReference type="CDD" id="cd03429">
    <property type="entry name" value="NUDIX_NADH_pyrophosphatase_Nudt13"/>
    <property type="match status" value="1"/>
</dbReference>
<dbReference type="NCBIfam" id="NF001299">
    <property type="entry name" value="PRK00241.1"/>
    <property type="match status" value="1"/>
</dbReference>
<dbReference type="InterPro" id="IPR050241">
    <property type="entry name" value="NAD-cap_RNA_hydrolase_NudC"/>
</dbReference>
<keyword evidence="8" id="KW-0520">NAD</keyword>
<dbReference type="PROSITE" id="PS00893">
    <property type="entry name" value="NUDIX_BOX"/>
    <property type="match status" value="1"/>
</dbReference>
<dbReference type="RefSeq" id="WP_010622644.1">
    <property type="nucleotide sequence ID" value="NZ_AZGF01000014.1"/>
</dbReference>
<dbReference type="PANTHER" id="PTHR42904:SF6">
    <property type="entry name" value="NAD-CAPPED RNA HYDROLASE NUDT12"/>
    <property type="match status" value="1"/>
</dbReference>
<evidence type="ECO:0000256" key="7">
    <source>
        <dbReference type="ARBA" id="ARBA00022842"/>
    </source>
</evidence>
<dbReference type="AlphaFoldDB" id="A0A0R1W262"/>
<evidence type="ECO:0000256" key="4">
    <source>
        <dbReference type="ARBA" id="ARBA00012381"/>
    </source>
</evidence>
<dbReference type="PANTHER" id="PTHR42904">
    <property type="entry name" value="NUDIX HYDROLASE, NUDC SUBFAMILY"/>
    <property type="match status" value="1"/>
</dbReference>
<comment type="caution">
    <text evidence="12">The sequence shown here is derived from an EMBL/GenBank/DDBJ whole genome shotgun (WGS) entry which is preliminary data.</text>
</comment>
<reference evidence="12 13" key="1">
    <citation type="journal article" date="2015" name="Genome Announc.">
        <title>Expanding the biotechnology potential of lactobacilli through comparative genomics of 213 strains and associated genera.</title>
        <authorList>
            <person name="Sun Z."/>
            <person name="Harris H.M."/>
            <person name="McCann A."/>
            <person name="Guo C."/>
            <person name="Argimon S."/>
            <person name="Zhang W."/>
            <person name="Yang X."/>
            <person name="Jeffery I.B."/>
            <person name="Cooney J.C."/>
            <person name="Kagawa T.F."/>
            <person name="Liu W."/>
            <person name="Song Y."/>
            <person name="Salvetti E."/>
            <person name="Wrobel A."/>
            <person name="Rasinkangas P."/>
            <person name="Parkhill J."/>
            <person name="Rea M.C."/>
            <person name="O'Sullivan O."/>
            <person name="Ritari J."/>
            <person name="Douillard F.P."/>
            <person name="Paul Ross R."/>
            <person name="Yang R."/>
            <person name="Briner A.E."/>
            <person name="Felis G.E."/>
            <person name="de Vos W.M."/>
            <person name="Barrangou R."/>
            <person name="Klaenhammer T.R."/>
            <person name="Caufield P.W."/>
            <person name="Cui Y."/>
            <person name="Zhang H."/>
            <person name="O'Toole P.W."/>
        </authorList>
    </citation>
    <scope>NUCLEOTIDE SEQUENCE [LARGE SCALE GENOMIC DNA]</scope>
    <source>
        <strain evidence="12 13">DSM 5007</strain>
    </source>
</reference>
<name>A0A0R1W262_9LACO</name>
<dbReference type="Gene3D" id="3.90.79.10">
    <property type="entry name" value="Nucleoside Triphosphate Pyrophosphohydrolase"/>
    <property type="match status" value="1"/>
</dbReference>
<feature type="domain" description="Nudix hydrolase" evidence="11">
    <location>
        <begin position="144"/>
        <end position="274"/>
    </location>
</feature>
<dbReference type="EMBL" id="AZGF01000014">
    <property type="protein sequence ID" value="KRM11802.1"/>
    <property type="molecule type" value="Genomic_DNA"/>
</dbReference>
<organism evidence="12 13">
    <name type="scientific">Paucilactobacillus suebicus DSM 5007 = KCTC 3549</name>
    <dbReference type="NCBI Taxonomy" id="1423807"/>
    <lineage>
        <taxon>Bacteria</taxon>
        <taxon>Bacillati</taxon>
        <taxon>Bacillota</taxon>
        <taxon>Bacilli</taxon>
        <taxon>Lactobacillales</taxon>
        <taxon>Lactobacillaceae</taxon>
        <taxon>Paucilactobacillus</taxon>
    </lineage>
</organism>
<dbReference type="GO" id="GO:0005829">
    <property type="term" value="C:cytosol"/>
    <property type="evidence" value="ECO:0007669"/>
    <property type="project" value="TreeGrafter"/>
</dbReference>
<dbReference type="InterPro" id="IPR049734">
    <property type="entry name" value="NudC-like_C"/>
</dbReference>
<comment type="cofactor">
    <cofactor evidence="2">
        <name>Zn(2+)</name>
        <dbReference type="ChEBI" id="CHEBI:29105"/>
    </cofactor>
</comment>
<dbReference type="Proteomes" id="UP000051820">
    <property type="component" value="Unassembled WGS sequence"/>
</dbReference>
<dbReference type="eggNOG" id="COG2816">
    <property type="taxonomic scope" value="Bacteria"/>
</dbReference>
<dbReference type="PATRIC" id="fig|1423807.3.peg.480"/>
<comment type="similarity">
    <text evidence="3">Belongs to the Nudix hydrolase family. NudC subfamily.</text>
</comment>
<dbReference type="InterPro" id="IPR020084">
    <property type="entry name" value="NUDIX_hydrolase_CS"/>
</dbReference>
<dbReference type="PRINTS" id="PR00502">
    <property type="entry name" value="NUDIXFAMILY"/>
</dbReference>
<evidence type="ECO:0000256" key="3">
    <source>
        <dbReference type="ARBA" id="ARBA00009595"/>
    </source>
</evidence>
<gene>
    <name evidence="12" type="ORF">FD16_GL000471</name>
</gene>
<comment type="cofactor">
    <cofactor evidence="1">
        <name>Mg(2+)</name>
        <dbReference type="ChEBI" id="CHEBI:18420"/>
    </cofactor>
</comment>
<dbReference type="STRING" id="1423807.FD16_GL000471"/>
<dbReference type="GO" id="GO:0035529">
    <property type="term" value="F:NADH pyrophosphatase activity"/>
    <property type="evidence" value="ECO:0007669"/>
    <property type="project" value="TreeGrafter"/>
</dbReference>
<evidence type="ECO:0000313" key="13">
    <source>
        <dbReference type="Proteomes" id="UP000051820"/>
    </source>
</evidence>
<sequence>MFQDIKPKIMNTQYVHRQIKLTDNVVIVKGQQALFIDDHLPVMADIKKNYPTQSFTPIHLLSIHGRDFFFIDRELPERDNLAYDSLNVVRASRPKWQAFATVTAVHLAVWYTKTRFCGHCGAHMQLGDGERKMVCPNCGNEVFPRISPAIIVGVRNHDKLLLTKYSTGYNHYALIAGFVEIGETLEETVRREVYEETGLEVKNIEYYHSQPWGFSQSVLVGFFADLADNETYENDEYKDDREELAVTKWFRRQDIPNDDNTLSLTWTMIQAFRKGEIK</sequence>
<keyword evidence="13" id="KW-1185">Reference proteome</keyword>
<evidence type="ECO:0000256" key="5">
    <source>
        <dbReference type="ARBA" id="ARBA00022723"/>
    </source>
</evidence>
<comment type="catalytic activity">
    <reaction evidence="9">
        <text>a 5'-end NAD(+)-phospho-ribonucleoside in mRNA + H2O = a 5'-end phospho-adenosine-phospho-ribonucleoside in mRNA + beta-nicotinamide D-ribonucleotide + 2 H(+)</text>
        <dbReference type="Rhea" id="RHEA:60876"/>
        <dbReference type="Rhea" id="RHEA-COMP:15698"/>
        <dbReference type="Rhea" id="RHEA-COMP:15719"/>
        <dbReference type="ChEBI" id="CHEBI:14649"/>
        <dbReference type="ChEBI" id="CHEBI:15377"/>
        <dbReference type="ChEBI" id="CHEBI:15378"/>
        <dbReference type="ChEBI" id="CHEBI:144029"/>
        <dbReference type="ChEBI" id="CHEBI:144051"/>
    </reaction>
    <physiologicalReaction direction="left-to-right" evidence="9">
        <dbReference type="Rhea" id="RHEA:60877"/>
    </physiologicalReaction>
</comment>
<dbReference type="Pfam" id="PF00293">
    <property type="entry name" value="NUDIX"/>
    <property type="match status" value="1"/>
</dbReference>
<evidence type="ECO:0000259" key="11">
    <source>
        <dbReference type="PROSITE" id="PS51462"/>
    </source>
</evidence>
<keyword evidence="7" id="KW-0460">Magnesium</keyword>